<dbReference type="AlphaFoldDB" id="T1JG38"/>
<dbReference type="Pfam" id="PF01457">
    <property type="entry name" value="Peptidase_M8"/>
    <property type="match status" value="1"/>
</dbReference>
<dbReference type="PhylomeDB" id="T1JG38"/>
<dbReference type="eggNOG" id="KOG2556">
    <property type="taxonomic scope" value="Eukaryota"/>
</dbReference>
<dbReference type="PANTHER" id="PTHR10942">
    <property type="entry name" value="LEISHMANOLYSIN-LIKE PEPTIDASE"/>
    <property type="match status" value="1"/>
</dbReference>
<evidence type="ECO:0000256" key="3">
    <source>
        <dbReference type="ARBA" id="ARBA00022723"/>
    </source>
</evidence>
<dbReference type="InterPro" id="IPR001577">
    <property type="entry name" value="Peptidase_M8"/>
</dbReference>
<protein>
    <recommendedName>
        <fullName evidence="7 10">Leishmanolysin-like peptidase</fullName>
        <ecNumber evidence="10">3.4.24.-</ecNumber>
    </recommendedName>
</protein>
<reference evidence="12" key="1">
    <citation type="submission" date="2011-05" db="EMBL/GenBank/DDBJ databases">
        <authorList>
            <person name="Richards S.R."/>
            <person name="Qu J."/>
            <person name="Jiang H."/>
            <person name="Jhangiani S.N."/>
            <person name="Agravi P."/>
            <person name="Goodspeed R."/>
            <person name="Gross S."/>
            <person name="Mandapat C."/>
            <person name="Jackson L."/>
            <person name="Mathew T."/>
            <person name="Pu L."/>
            <person name="Thornton R."/>
            <person name="Saada N."/>
            <person name="Wilczek-Boney K.B."/>
            <person name="Lee S."/>
            <person name="Kovar C."/>
            <person name="Wu Y."/>
            <person name="Scherer S.E."/>
            <person name="Worley K.C."/>
            <person name="Muzny D.M."/>
            <person name="Gibbs R."/>
        </authorList>
    </citation>
    <scope>NUCLEOTIDE SEQUENCE</scope>
    <source>
        <strain evidence="12">Brora</strain>
    </source>
</reference>
<sequence length="671" mass="77090">MAATVRLKIILLAIMSIRICFTFHYPIKCGHLPPKPEEVLHHIHIEPAHVIRKRNIDQKLRIKLIYDASVHRLPKDKFSTFNKILPAAVKFWEETLRVRPMYSPILLSRSVISTIVCFEKINNNSTVMVYLEIYKLLERIATSNLGEDYKMIKFISFCRKCEQNKLYYLKNKKHHYCSVSCENETKCGEVVVPEDHLDVCRTCNGVGNGCVERNVKGKGVSGADFLFYVSAMQTDRCQKGSTIAYAAHCQLEAAFDRPIAGHANLCPEAINTKAQDQETLFATIKHEILHALGFSVSLFAYFRDENGKPRTPRLENGKPELNETLKNWQWSDKVIRTVTRKNWRVRGGTVQKTVHMIVTPRVQKEVRRHFNCPTLEGAELEDQGGEGTELTHWEKRIFENEAMTGIHTQNPVYSHLTLALLEDTGWYSADFSKAENLTWGQSLGCDFATKSCLNWMEIQTQNNRNIYPFCKIVKRDPLYTSCSEDRTGLTVCNLVDYVEDLPKAYQNFESLSDVPSNLVGQYGGSLVLADYCPFFQEFHWKTQNVSIRGSKCIYAENTIQPESNLALELYSSNSRCFDHAPVPWEEKHCSHSRHKQHYGSGCYEFSCSEGRLKVKVLDRLYTCYKEDQLLQVTIAVDDKLHSGQIICPRCQELCKVNIFRKNYTITHTFLI</sequence>
<dbReference type="Gene3D" id="3.10.170.20">
    <property type="match status" value="1"/>
</dbReference>
<keyword evidence="2 10" id="KW-0645">Protease</keyword>
<evidence type="ECO:0000256" key="9">
    <source>
        <dbReference type="PIRSR" id="PIRSR601577-2"/>
    </source>
</evidence>
<evidence type="ECO:0000313" key="12">
    <source>
        <dbReference type="Proteomes" id="UP000014500"/>
    </source>
</evidence>
<dbReference type="Gene3D" id="2.30.34.10">
    <property type="entry name" value="Leishmanolysin domain 4"/>
    <property type="match status" value="1"/>
</dbReference>
<evidence type="ECO:0000256" key="8">
    <source>
        <dbReference type="PIRSR" id="PIRSR601577-1"/>
    </source>
</evidence>
<dbReference type="FunFam" id="3.90.132.10:FF:000001">
    <property type="entry name" value="leishmanolysin-like peptidase isoform X2"/>
    <property type="match status" value="1"/>
</dbReference>
<evidence type="ECO:0000256" key="1">
    <source>
        <dbReference type="ARBA" id="ARBA00005860"/>
    </source>
</evidence>
<dbReference type="SUPFAM" id="SSF55486">
    <property type="entry name" value="Metalloproteases ('zincins'), catalytic domain"/>
    <property type="match status" value="1"/>
</dbReference>
<reference evidence="11" key="2">
    <citation type="submission" date="2015-02" db="UniProtKB">
        <authorList>
            <consortium name="EnsemblMetazoa"/>
        </authorList>
    </citation>
    <scope>IDENTIFICATION</scope>
</reference>
<dbReference type="GO" id="GO:0004222">
    <property type="term" value="F:metalloendopeptidase activity"/>
    <property type="evidence" value="ECO:0007669"/>
    <property type="project" value="UniProtKB-UniRule"/>
</dbReference>
<evidence type="ECO:0000256" key="2">
    <source>
        <dbReference type="ARBA" id="ARBA00022670"/>
    </source>
</evidence>
<dbReference type="EMBL" id="JH432192">
    <property type="status" value="NOT_ANNOTATED_CDS"/>
    <property type="molecule type" value="Genomic_DNA"/>
</dbReference>
<keyword evidence="4 10" id="KW-0378">Hydrolase</keyword>
<feature type="binding site" evidence="9">
    <location>
        <position position="290"/>
    </location>
    <ligand>
        <name>Zn(2+)</name>
        <dbReference type="ChEBI" id="CHEBI:29105"/>
        <note>catalytic</note>
    </ligand>
</feature>
<dbReference type="EC" id="3.4.24.-" evidence="10"/>
<name>T1JG38_STRMM</name>
<dbReference type="Gene3D" id="3.90.132.10">
    <property type="entry name" value="Leishmanolysin , domain 2"/>
    <property type="match status" value="1"/>
</dbReference>
<dbReference type="STRING" id="126957.T1JG38"/>
<dbReference type="GO" id="GO:0005737">
    <property type="term" value="C:cytoplasm"/>
    <property type="evidence" value="ECO:0007669"/>
    <property type="project" value="TreeGrafter"/>
</dbReference>
<keyword evidence="6 9" id="KW-0482">Metalloprotease</keyword>
<dbReference type="GO" id="GO:0046872">
    <property type="term" value="F:metal ion binding"/>
    <property type="evidence" value="ECO:0007669"/>
    <property type="project" value="UniProtKB-KW"/>
</dbReference>
<evidence type="ECO:0000256" key="7">
    <source>
        <dbReference type="ARBA" id="ARBA00039717"/>
    </source>
</evidence>
<keyword evidence="12" id="KW-1185">Reference proteome</keyword>
<dbReference type="OMA" id="MVRHHVH"/>
<dbReference type="GO" id="GO:0006508">
    <property type="term" value="P:proteolysis"/>
    <property type="evidence" value="ECO:0007669"/>
    <property type="project" value="UniProtKB-KW"/>
</dbReference>
<comment type="similarity">
    <text evidence="1 10">Belongs to the peptidase M8 family.</text>
</comment>
<keyword evidence="5 9" id="KW-0862">Zinc</keyword>
<comment type="cofactor">
    <cofactor evidence="9 10">
        <name>Zn(2+)</name>
        <dbReference type="ChEBI" id="CHEBI:29105"/>
    </cofactor>
    <text evidence="9 10">Binds 1 zinc ion per subunit.</text>
</comment>
<feature type="active site" evidence="8">
    <location>
        <position position="287"/>
    </location>
</feature>
<dbReference type="Proteomes" id="UP000014500">
    <property type="component" value="Unassembled WGS sequence"/>
</dbReference>
<feature type="binding site" evidence="9">
    <location>
        <position position="286"/>
    </location>
    <ligand>
        <name>Zn(2+)</name>
        <dbReference type="ChEBI" id="CHEBI:29105"/>
        <note>catalytic</note>
    </ligand>
</feature>
<evidence type="ECO:0000256" key="4">
    <source>
        <dbReference type="ARBA" id="ARBA00022801"/>
    </source>
</evidence>
<evidence type="ECO:0000256" key="5">
    <source>
        <dbReference type="ARBA" id="ARBA00022833"/>
    </source>
</evidence>
<accession>T1JG38</accession>
<dbReference type="HOGENOM" id="CLU_023820_1_0_1"/>
<dbReference type="PANTHER" id="PTHR10942:SF0">
    <property type="entry name" value="LEISHMANOLYSIN-LIKE PEPTIDASE"/>
    <property type="match status" value="1"/>
</dbReference>
<evidence type="ECO:0000313" key="11">
    <source>
        <dbReference type="EnsemblMetazoa" id="SMAR012806-PA"/>
    </source>
</evidence>
<dbReference type="EnsemblMetazoa" id="SMAR012806-RA">
    <property type="protein sequence ID" value="SMAR012806-PA"/>
    <property type="gene ID" value="SMAR012806"/>
</dbReference>
<organism evidence="11 12">
    <name type="scientific">Strigamia maritima</name>
    <name type="common">European centipede</name>
    <name type="synonym">Geophilus maritimus</name>
    <dbReference type="NCBI Taxonomy" id="126957"/>
    <lineage>
        <taxon>Eukaryota</taxon>
        <taxon>Metazoa</taxon>
        <taxon>Ecdysozoa</taxon>
        <taxon>Arthropoda</taxon>
        <taxon>Myriapoda</taxon>
        <taxon>Chilopoda</taxon>
        <taxon>Pleurostigmophora</taxon>
        <taxon>Geophilomorpha</taxon>
        <taxon>Linotaeniidae</taxon>
        <taxon>Strigamia</taxon>
    </lineage>
</organism>
<dbReference type="GO" id="GO:0016020">
    <property type="term" value="C:membrane"/>
    <property type="evidence" value="ECO:0007669"/>
    <property type="project" value="InterPro"/>
</dbReference>
<evidence type="ECO:0000256" key="6">
    <source>
        <dbReference type="ARBA" id="ARBA00023049"/>
    </source>
</evidence>
<dbReference type="Gene3D" id="2.10.55.10">
    <property type="entry name" value="Leishmanolysin domain 3"/>
    <property type="match status" value="1"/>
</dbReference>
<proteinExistence type="inferred from homology"/>
<keyword evidence="3 9" id="KW-0479">Metal-binding</keyword>
<evidence type="ECO:0000256" key="10">
    <source>
        <dbReference type="RuleBase" id="RU366077"/>
    </source>
</evidence>
<dbReference type="GO" id="GO:0007155">
    <property type="term" value="P:cell adhesion"/>
    <property type="evidence" value="ECO:0007669"/>
    <property type="project" value="InterPro"/>
</dbReference>
<feature type="binding site" evidence="9">
    <location>
        <position position="392"/>
    </location>
    <ligand>
        <name>Zn(2+)</name>
        <dbReference type="ChEBI" id="CHEBI:29105"/>
        <note>catalytic</note>
    </ligand>
</feature>